<dbReference type="STRING" id="642492.Clole_2005"/>
<gene>
    <name evidence="2" type="ordered locus">Clole_2005</name>
</gene>
<accession>F2JPR0</accession>
<dbReference type="Proteomes" id="UP000008467">
    <property type="component" value="Chromosome"/>
</dbReference>
<dbReference type="HOGENOM" id="CLU_2715011_0_0_9"/>
<keyword evidence="1" id="KW-0812">Transmembrane</keyword>
<feature type="transmembrane region" description="Helical" evidence="1">
    <location>
        <begin position="37"/>
        <end position="68"/>
    </location>
</feature>
<protein>
    <submittedName>
        <fullName evidence="2">Uncharacterized protein</fullName>
    </submittedName>
</protein>
<dbReference type="AlphaFoldDB" id="F2JPR0"/>
<evidence type="ECO:0000313" key="3">
    <source>
        <dbReference type="Proteomes" id="UP000008467"/>
    </source>
</evidence>
<organism evidence="2 3">
    <name type="scientific">Cellulosilyticum lentocellum (strain ATCC 49066 / DSM 5427 / NCIMB 11756 / RHM5)</name>
    <name type="common">Clostridium lentocellum</name>
    <dbReference type="NCBI Taxonomy" id="642492"/>
    <lineage>
        <taxon>Bacteria</taxon>
        <taxon>Bacillati</taxon>
        <taxon>Bacillota</taxon>
        <taxon>Clostridia</taxon>
        <taxon>Lachnospirales</taxon>
        <taxon>Cellulosilyticaceae</taxon>
        <taxon>Cellulosilyticum</taxon>
    </lineage>
</organism>
<dbReference type="KEGG" id="cle:Clole_2005"/>
<reference evidence="2 3" key="1">
    <citation type="journal article" date="2011" name="J. Bacteriol.">
        <title>Complete genome sequence of the cellulose-degrading bacterium Cellulosilyticum lentocellum.</title>
        <authorList>
            <consortium name="US DOE Joint Genome Institute"/>
            <person name="Miller D.A."/>
            <person name="Suen G."/>
            <person name="Bruce D."/>
            <person name="Copeland A."/>
            <person name="Cheng J.F."/>
            <person name="Detter C."/>
            <person name="Goodwin L.A."/>
            <person name="Han C.S."/>
            <person name="Hauser L.J."/>
            <person name="Land M.L."/>
            <person name="Lapidus A."/>
            <person name="Lucas S."/>
            <person name="Meincke L."/>
            <person name="Pitluck S."/>
            <person name="Tapia R."/>
            <person name="Teshima H."/>
            <person name="Woyke T."/>
            <person name="Fox B.G."/>
            <person name="Angert E.R."/>
            <person name="Currie C.R."/>
        </authorList>
    </citation>
    <scope>NUCLEOTIDE SEQUENCE [LARGE SCALE GENOMIC DNA]</scope>
    <source>
        <strain evidence="3">ATCC 49066 / DSM 5427 / NCIMB 11756 / RHM5</strain>
    </source>
</reference>
<dbReference type="EMBL" id="CP002582">
    <property type="protein sequence ID" value="ADZ83720.1"/>
    <property type="molecule type" value="Genomic_DNA"/>
</dbReference>
<keyword evidence="1" id="KW-1133">Transmembrane helix</keyword>
<sequence>MMGILFWLIALPFILIGGILGFVFKLTGKLLTISLGSIILILGIILCLTLIALPIGIVFCLLGAGMVFKGIF</sequence>
<name>F2JPR0_CELLD</name>
<keyword evidence="3" id="KW-1185">Reference proteome</keyword>
<proteinExistence type="predicted"/>
<keyword evidence="1" id="KW-0472">Membrane</keyword>
<evidence type="ECO:0000256" key="1">
    <source>
        <dbReference type="SAM" id="Phobius"/>
    </source>
</evidence>
<dbReference type="RefSeq" id="WP_013657014.1">
    <property type="nucleotide sequence ID" value="NC_015275.1"/>
</dbReference>
<evidence type="ECO:0000313" key="2">
    <source>
        <dbReference type="EMBL" id="ADZ83720.1"/>
    </source>
</evidence>